<name>A0A653DKD8_CALMS</name>
<dbReference type="AlphaFoldDB" id="A0A653DKD8"/>
<feature type="compositionally biased region" description="Low complexity" evidence="2">
    <location>
        <begin position="287"/>
        <end position="317"/>
    </location>
</feature>
<evidence type="ECO:0000313" key="3">
    <source>
        <dbReference type="EMBL" id="VEN60307.1"/>
    </source>
</evidence>
<sequence length="645" mass="70369">MQEPLLSPTGASFKKSNIRIWIHQRNLGELQNVVWEGHGGKLLPEHSNNPKVKKFLEAVPHIMGLIKEIHTDVIQNDLESLKLHTAAPIPPVVFAGKDQNGLTPLHKAAGLDKEEIVKYILQENPEVIHAVDNEGRTALHYAALLKDDGKMMNLLIDHGINESALDSKQKTAAYYKTRHNELDSKLLSMIPDCPRSAKESFAASFDWSMLAPGAALINGLQNGLKKNEKLLGNAIENHLNHMKGNGVDNNNDKDESNRESPTKSRSQSPKSPVKSNPESPRSKHTSRSGSRATSRAASKTPTKSGNQSPKAESSPTKSPTPPASPSSSPHKSRPPSQTEGSPKSPSGTPKPSTGAQVSSPVKSQPGSPVKSRPESKQELKSNPRSEQGSPNGKSRPESRVSNSRRPQSKAEVNGGSPGPIVEGEKVIEGVVNGEDEVENMNNEGHNEKRDGDSPAEIDVKALVEDGNMEQLAALVLKGEGNKLVGHTSNNAELQSFLDNVPIYMSKIRRIHEAARSGSLRDLQAALDRRKFAIAKDSISPKGASPLHVAVMFGHTSIVRYLAGRFPETVHVTDDDGKTPLHYAAVLKDNGHYYNLLVHLGADMRLEDKLGHTPEYYRRNQEEFNHRSLLKEFGAEDQADEILADK</sequence>
<evidence type="ECO:0000313" key="4">
    <source>
        <dbReference type="Proteomes" id="UP000410492"/>
    </source>
</evidence>
<keyword evidence="1" id="KW-0040">ANK repeat</keyword>
<keyword evidence="4" id="KW-1185">Reference proteome</keyword>
<dbReference type="EMBL" id="CAACVG010012475">
    <property type="protein sequence ID" value="VEN60307.1"/>
    <property type="molecule type" value="Genomic_DNA"/>
</dbReference>
<dbReference type="PANTHER" id="PTHR24172">
    <property type="entry name" value="ANK_REP_REGION DOMAIN-CONTAINING PROTEIN"/>
    <property type="match status" value="1"/>
</dbReference>
<dbReference type="PROSITE" id="PS50088">
    <property type="entry name" value="ANK_REPEAT"/>
    <property type="match status" value="4"/>
</dbReference>
<dbReference type="Gene3D" id="1.25.40.20">
    <property type="entry name" value="Ankyrin repeat-containing domain"/>
    <property type="match status" value="2"/>
</dbReference>
<dbReference type="SUPFAM" id="SSF48403">
    <property type="entry name" value="Ankyrin repeat"/>
    <property type="match status" value="1"/>
</dbReference>
<feature type="compositionally biased region" description="Polar residues" evidence="2">
    <location>
        <begin position="263"/>
        <end position="279"/>
    </location>
</feature>
<dbReference type="Pfam" id="PF12796">
    <property type="entry name" value="Ank_2"/>
    <property type="match status" value="2"/>
</dbReference>
<organism evidence="3 4">
    <name type="scientific">Callosobruchus maculatus</name>
    <name type="common">Southern cowpea weevil</name>
    <name type="synonym">Pulse bruchid</name>
    <dbReference type="NCBI Taxonomy" id="64391"/>
    <lineage>
        <taxon>Eukaryota</taxon>
        <taxon>Metazoa</taxon>
        <taxon>Ecdysozoa</taxon>
        <taxon>Arthropoda</taxon>
        <taxon>Hexapoda</taxon>
        <taxon>Insecta</taxon>
        <taxon>Pterygota</taxon>
        <taxon>Neoptera</taxon>
        <taxon>Endopterygota</taxon>
        <taxon>Coleoptera</taxon>
        <taxon>Polyphaga</taxon>
        <taxon>Cucujiformia</taxon>
        <taxon>Chrysomeloidea</taxon>
        <taxon>Chrysomelidae</taxon>
        <taxon>Bruchinae</taxon>
        <taxon>Bruchini</taxon>
        <taxon>Callosobruchus</taxon>
    </lineage>
</organism>
<feature type="compositionally biased region" description="Polar residues" evidence="2">
    <location>
        <begin position="355"/>
        <end position="366"/>
    </location>
</feature>
<reference evidence="3 4" key="1">
    <citation type="submission" date="2019-01" db="EMBL/GenBank/DDBJ databases">
        <authorList>
            <person name="Sayadi A."/>
        </authorList>
    </citation>
    <scope>NUCLEOTIDE SEQUENCE [LARGE SCALE GENOMIC DNA]</scope>
</reference>
<proteinExistence type="predicted"/>
<feature type="compositionally biased region" description="Basic and acidic residues" evidence="2">
    <location>
        <begin position="250"/>
        <end position="262"/>
    </location>
</feature>
<evidence type="ECO:0000256" key="2">
    <source>
        <dbReference type="SAM" id="MobiDB-lite"/>
    </source>
</evidence>
<dbReference type="SMART" id="SM00248">
    <property type="entry name" value="ANK"/>
    <property type="match status" value="4"/>
</dbReference>
<dbReference type="PROSITE" id="PS50297">
    <property type="entry name" value="ANK_REP_REGION"/>
    <property type="match status" value="4"/>
</dbReference>
<feature type="repeat" description="ANK" evidence="1">
    <location>
        <begin position="100"/>
        <end position="127"/>
    </location>
</feature>
<feature type="repeat" description="ANK" evidence="1">
    <location>
        <begin position="541"/>
        <end position="561"/>
    </location>
</feature>
<feature type="repeat" description="ANK" evidence="1">
    <location>
        <begin position="575"/>
        <end position="608"/>
    </location>
</feature>
<evidence type="ECO:0000256" key="1">
    <source>
        <dbReference type="PROSITE-ProRule" id="PRU00023"/>
    </source>
</evidence>
<accession>A0A653DKD8</accession>
<feature type="region of interest" description="Disordered" evidence="2">
    <location>
        <begin position="240"/>
        <end position="422"/>
    </location>
</feature>
<feature type="compositionally biased region" description="Low complexity" evidence="2">
    <location>
        <begin position="325"/>
        <end position="354"/>
    </location>
</feature>
<dbReference type="OrthoDB" id="432281at2759"/>
<feature type="compositionally biased region" description="Basic and acidic residues" evidence="2">
    <location>
        <begin position="371"/>
        <end position="383"/>
    </location>
</feature>
<protein>
    <submittedName>
        <fullName evidence="3">Uncharacterized protein</fullName>
    </submittedName>
</protein>
<dbReference type="InterPro" id="IPR002110">
    <property type="entry name" value="Ankyrin_rpt"/>
</dbReference>
<feature type="repeat" description="ANK" evidence="1">
    <location>
        <begin position="134"/>
        <end position="167"/>
    </location>
</feature>
<dbReference type="InterPro" id="IPR036770">
    <property type="entry name" value="Ankyrin_rpt-contain_sf"/>
</dbReference>
<feature type="non-terminal residue" evidence="3">
    <location>
        <position position="645"/>
    </location>
</feature>
<gene>
    <name evidence="3" type="ORF">CALMAC_LOCUS18051</name>
</gene>
<dbReference type="Proteomes" id="UP000410492">
    <property type="component" value="Unassembled WGS sequence"/>
</dbReference>
<dbReference type="PANTHER" id="PTHR24172:SF4">
    <property type="entry name" value="ANK_REP_REGION DOMAIN-CONTAINING PROTEIN"/>
    <property type="match status" value="1"/>
</dbReference>